<dbReference type="EMBL" id="WJPP01000005">
    <property type="protein sequence ID" value="MRH79048.1"/>
    <property type="molecule type" value="Genomic_DNA"/>
</dbReference>
<dbReference type="InterPro" id="IPR029044">
    <property type="entry name" value="Nucleotide-diphossugar_trans"/>
</dbReference>
<dbReference type="Proteomes" id="UP000433788">
    <property type="component" value="Unassembled WGS sequence"/>
</dbReference>
<dbReference type="PANTHER" id="PTHR43685:SF2">
    <property type="entry name" value="GLYCOSYLTRANSFERASE 2-LIKE DOMAIN-CONTAINING PROTEIN"/>
    <property type="match status" value="1"/>
</dbReference>
<comment type="caution">
    <text evidence="3">The sequence shown here is derived from an EMBL/GenBank/DDBJ whole genome shotgun (WGS) entry which is preliminary data.</text>
</comment>
<protein>
    <submittedName>
        <fullName evidence="3">Glycosyltransferase</fullName>
    </submittedName>
</protein>
<dbReference type="PANTHER" id="PTHR43685">
    <property type="entry name" value="GLYCOSYLTRANSFERASE"/>
    <property type="match status" value="1"/>
</dbReference>
<keyword evidence="3" id="KW-0808">Transferase</keyword>
<sequence length="621" mass="68943">MTVKKPSADEANSNELRRRLLETQRAQLAAEQRADDALARLAAAREEVTALRNSASWRVSAPLRWPKLFALAFAEWRAVMAETISRHDGFMRACRAYLAQRNSSNGPQTEAHYQIWLAKQKRLNTPPPEKQPLISVILPVYNPPPELLEQAIDSVRAQNYPRWELCVADDCSTDPAVREVLDAQAAADQRIKVVYRKRNGHISAASNSAIEIAQGDYLALLDHDDLLTADALSAVAQSISAHPDAVILYSDEDRIQAHTGRRIDPYFKSSFNYELLLAQNMISHLGVYRRAEVLAAGGFREGFEGSQDLDLALRVIEQIKPEQVVHIPQVLYHWRAIAGSTALSNDEKGYATGIAARAVGEHLERTGQVAKVEPCYDLTIFQAINYREGAHDLRVTALLQDAAAQPALAASVEDATVNYQPLSPATLTQSKADVLFILDGMIAKASPGALEHLAAWAMQRRVGCVAPRVWSTRRRLDHGGLVFPKNDQAHFVFQDWQRGLYGYGGRAVLHQRYAAMSPFAYAIARETYHELGGLDSRFQSHLAGVDLMLRAHQAGLHNVWLPAASLTLAPGKSRAKANLFADKRIPASDLAYWRERWPNWPAGEGVHPLLSADGEYDLRDE</sequence>
<keyword evidence="4" id="KW-1185">Reference proteome</keyword>
<gene>
    <name evidence="3" type="ORF">GH984_10075</name>
</gene>
<dbReference type="RefSeq" id="WP_153720092.1">
    <property type="nucleotide sequence ID" value="NZ_WJPP01000005.1"/>
</dbReference>
<feature type="domain" description="Glycosyltransferase 2-like" evidence="2">
    <location>
        <begin position="135"/>
        <end position="250"/>
    </location>
</feature>
<dbReference type="Gene3D" id="3.90.550.10">
    <property type="entry name" value="Spore Coat Polysaccharide Biosynthesis Protein SpsA, Chain A"/>
    <property type="match status" value="2"/>
</dbReference>
<evidence type="ECO:0000256" key="1">
    <source>
        <dbReference type="SAM" id="Coils"/>
    </source>
</evidence>
<dbReference type="Pfam" id="PF00535">
    <property type="entry name" value="Glycos_transf_2"/>
    <property type="match status" value="1"/>
</dbReference>
<dbReference type="InterPro" id="IPR050834">
    <property type="entry name" value="Glycosyltransf_2"/>
</dbReference>
<accession>A0A6N7QV69</accession>
<evidence type="ECO:0000259" key="2">
    <source>
        <dbReference type="Pfam" id="PF00535"/>
    </source>
</evidence>
<dbReference type="GO" id="GO:0016740">
    <property type="term" value="F:transferase activity"/>
    <property type="evidence" value="ECO:0007669"/>
    <property type="project" value="UniProtKB-KW"/>
</dbReference>
<feature type="coiled-coil region" evidence="1">
    <location>
        <begin position="27"/>
        <end position="54"/>
    </location>
</feature>
<organism evidence="3 4">
    <name type="scientific">Spiribacter salilacus</name>
    <dbReference type="NCBI Taxonomy" id="2664894"/>
    <lineage>
        <taxon>Bacteria</taxon>
        <taxon>Pseudomonadati</taxon>
        <taxon>Pseudomonadota</taxon>
        <taxon>Gammaproteobacteria</taxon>
        <taxon>Chromatiales</taxon>
        <taxon>Ectothiorhodospiraceae</taxon>
        <taxon>Spiribacter</taxon>
    </lineage>
</organism>
<evidence type="ECO:0000313" key="3">
    <source>
        <dbReference type="EMBL" id="MRH79048.1"/>
    </source>
</evidence>
<dbReference type="SUPFAM" id="SSF53448">
    <property type="entry name" value="Nucleotide-diphospho-sugar transferases"/>
    <property type="match status" value="2"/>
</dbReference>
<dbReference type="AlphaFoldDB" id="A0A6N7QV69"/>
<evidence type="ECO:0000313" key="4">
    <source>
        <dbReference type="Proteomes" id="UP000433788"/>
    </source>
</evidence>
<dbReference type="InterPro" id="IPR001173">
    <property type="entry name" value="Glyco_trans_2-like"/>
</dbReference>
<keyword evidence="1" id="KW-0175">Coiled coil</keyword>
<name>A0A6N7QV69_9GAMM</name>
<proteinExistence type="predicted"/>
<dbReference type="CDD" id="cd04184">
    <property type="entry name" value="GT2_RfbC_Mx_like"/>
    <property type="match status" value="1"/>
</dbReference>
<reference evidence="3 4" key="1">
    <citation type="submission" date="2019-11" db="EMBL/GenBank/DDBJ databases">
        <authorList>
            <person name="Zhang X.Y."/>
        </authorList>
    </citation>
    <scope>NUCLEOTIDE SEQUENCE [LARGE SCALE GENOMIC DNA]</scope>
    <source>
        <strain evidence="3 4">C176</strain>
    </source>
</reference>